<keyword evidence="2" id="KW-1133">Transmembrane helix</keyword>
<feature type="region of interest" description="Disordered" evidence="1">
    <location>
        <begin position="112"/>
        <end position="136"/>
    </location>
</feature>
<dbReference type="AlphaFoldDB" id="A0A191ZFK1"/>
<evidence type="ECO:0000313" key="4">
    <source>
        <dbReference type="Proteomes" id="UP000078596"/>
    </source>
</evidence>
<proteinExistence type="predicted"/>
<feature type="transmembrane region" description="Helical" evidence="2">
    <location>
        <begin position="28"/>
        <end position="45"/>
    </location>
</feature>
<name>A0A191ZFK1_9GAMM</name>
<dbReference type="STRING" id="1860122.A9404_04030"/>
<keyword evidence="2" id="KW-0812">Transmembrane</keyword>
<keyword evidence="2" id="KW-0472">Membrane</keyword>
<dbReference type="KEGG" id="haz:A9404_04030"/>
<evidence type="ECO:0000256" key="1">
    <source>
        <dbReference type="SAM" id="MobiDB-lite"/>
    </source>
</evidence>
<dbReference type="RefSeq" id="WP_066098894.1">
    <property type="nucleotide sequence ID" value="NZ_CP016027.1"/>
</dbReference>
<evidence type="ECO:0000313" key="3">
    <source>
        <dbReference type="EMBL" id="ANJ66656.1"/>
    </source>
</evidence>
<keyword evidence="4" id="KW-1185">Reference proteome</keyword>
<sequence length="363" mass="40678">MIIPRDRTYFHHQLLMGRLRLLRNQRQFLWLGTLTLIWLAAVAVYSRFQSAPPPGTLEFVSLVLFLTLVDMYLYGQLHTQWRRRSELRQRIDEIRALVHPVGDADTPIRDRGSWCRAGDRTNRSGTTKPFGWPRKSTGHSVTKAKLLALRARLPVFGLASALAPDTLKPVPSTYLDAEGRNWTRLDHEPTGPFGPLLAALEMRDMALYAEDRRRAGRHLGAAIRGVPLAVLRALGQPDRLVNALVGAPGIEGSWTFSTEAGKTCRIPVGRIGGAHLVFVRHVQETDTRGASRLIIEQVITDRRLVILDVARFEVFTRATSLPLYFRDTRVAIPPDAPVLIPQSQPDRPIVALGEAALAYEIEF</sequence>
<reference evidence="3 4" key="1">
    <citation type="submission" date="2016-06" db="EMBL/GenBank/DDBJ databases">
        <title>Insight into the functional genes involving in sulfur oxidation in Pearl River water.</title>
        <authorList>
            <person name="Luo J."/>
            <person name="Tan X."/>
            <person name="Lin W."/>
        </authorList>
    </citation>
    <scope>NUCLEOTIDE SEQUENCE [LARGE SCALE GENOMIC DNA]</scope>
    <source>
        <strain evidence="3 4">LS2</strain>
    </source>
</reference>
<evidence type="ECO:0000256" key="2">
    <source>
        <dbReference type="SAM" id="Phobius"/>
    </source>
</evidence>
<dbReference type="Proteomes" id="UP000078596">
    <property type="component" value="Chromosome"/>
</dbReference>
<protein>
    <submittedName>
        <fullName evidence="3">Uncharacterized protein</fullName>
    </submittedName>
</protein>
<accession>A0A191ZFK1</accession>
<feature type="compositionally biased region" description="Basic and acidic residues" evidence="1">
    <location>
        <begin position="112"/>
        <end position="122"/>
    </location>
</feature>
<organism evidence="3 4">
    <name type="scientific">Halothiobacillus diazotrophicus</name>
    <dbReference type="NCBI Taxonomy" id="1860122"/>
    <lineage>
        <taxon>Bacteria</taxon>
        <taxon>Pseudomonadati</taxon>
        <taxon>Pseudomonadota</taxon>
        <taxon>Gammaproteobacteria</taxon>
        <taxon>Chromatiales</taxon>
        <taxon>Halothiobacillaceae</taxon>
        <taxon>Halothiobacillus</taxon>
    </lineage>
</organism>
<feature type="transmembrane region" description="Helical" evidence="2">
    <location>
        <begin position="57"/>
        <end position="75"/>
    </location>
</feature>
<dbReference type="EMBL" id="CP016027">
    <property type="protein sequence ID" value="ANJ66656.1"/>
    <property type="molecule type" value="Genomic_DNA"/>
</dbReference>
<gene>
    <name evidence="3" type="ORF">A9404_04030</name>
</gene>